<accession>A0AAQ3M0C2</accession>
<organism evidence="5 6">
    <name type="scientific">Acrodontium crateriforme</name>
    <dbReference type="NCBI Taxonomy" id="150365"/>
    <lineage>
        <taxon>Eukaryota</taxon>
        <taxon>Fungi</taxon>
        <taxon>Dikarya</taxon>
        <taxon>Ascomycota</taxon>
        <taxon>Pezizomycotina</taxon>
        <taxon>Dothideomycetes</taxon>
        <taxon>Dothideomycetidae</taxon>
        <taxon>Mycosphaerellales</taxon>
        <taxon>Teratosphaeriaceae</taxon>
        <taxon>Acrodontium</taxon>
    </lineage>
</organism>
<dbReference type="AlphaFoldDB" id="A0AAQ3M0C2"/>
<sequence length="440" mass="47873">MSMTETESVHELHNYQEEELKYDEGDFQSLPPTDRGRAAWSFLAACFVVEAMVWGFPFSFGTFQVYYASHEPFNKDISGIATIGTTATGLMYFGSPFASVLIQRYTKVRRPISFIALAIMIISLVAASFCDTVPSLIATQGALYAIGGILLYFPAITMVDEWFVSRKGLAYGIMWAGGGTAGIVVPFLLQWLLDAYGHRTALRVWAIIMTVVTTPCVYLLKGRLPISNTTAFRPINLSFLTQRRFWVYQAGNIFQSLGYFLPSLYLPSYASTIGLPTWCGTVALVSYNVAYIFGSLMIGFLVDRFHISIAILFSSAGAMFSIFVFWGLAVSQPLLYTFAIVYGLFGGGFSATWSGTAGELQRVENKGTIDTSIVISLLAAGRGVGAVVSGPLSAKLIESDSWKGHAGFGYGSGYGQLVVFCGMMLTFGGLGAIGKLFKFV</sequence>
<evidence type="ECO:0000256" key="3">
    <source>
        <dbReference type="SAM" id="Phobius"/>
    </source>
</evidence>
<dbReference type="GO" id="GO:0022857">
    <property type="term" value="F:transmembrane transporter activity"/>
    <property type="evidence" value="ECO:0007669"/>
    <property type="project" value="InterPro"/>
</dbReference>
<reference evidence="5 6" key="1">
    <citation type="submission" date="2023-11" db="EMBL/GenBank/DDBJ databases">
        <title>An acidophilic fungus is an integral part of prey digestion in a carnivorous sundew plant.</title>
        <authorList>
            <person name="Tsai I.J."/>
        </authorList>
    </citation>
    <scope>NUCLEOTIDE SEQUENCE [LARGE SCALE GENOMIC DNA]</scope>
    <source>
        <strain evidence="5">169a</strain>
    </source>
</reference>
<keyword evidence="3" id="KW-0472">Membrane</keyword>
<feature type="transmembrane region" description="Helical" evidence="3">
    <location>
        <begin position="414"/>
        <end position="437"/>
    </location>
</feature>
<dbReference type="PANTHER" id="PTHR11360:SF287">
    <property type="entry name" value="MFS MONOCARBOXYLATE TRANSPORTER"/>
    <property type="match status" value="1"/>
</dbReference>
<evidence type="ECO:0000256" key="1">
    <source>
        <dbReference type="ARBA" id="ARBA00004141"/>
    </source>
</evidence>
<evidence type="ECO:0000259" key="4">
    <source>
        <dbReference type="PROSITE" id="PS50850"/>
    </source>
</evidence>
<keyword evidence="3" id="KW-0812">Transmembrane</keyword>
<feature type="transmembrane region" description="Helical" evidence="3">
    <location>
        <begin position="282"/>
        <end position="302"/>
    </location>
</feature>
<feature type="transmembrane region" description="Helical" evidence="3">
    <location>
        <begin position="373"/>
        <end position="394"/>
    </location>
</feature>
<feature type="transmembrane region" description="Helical" evidence="3">
    <location>
        <begin position="171"/>
        <end position="192"/>
    </location>
</feature>
<feature type="domain" description="Major facilitator superfamily (MFS) profile" evidence="4">
    <location>
        <begin position="244"/>
        <end position="440"/>
    </location>
</feature>
<dbReference type="InterPro" id="IPR050327">
    <property type="entry name" value="Proton-linked_MCT"/>
</dbReference>
<feature type="transmembrane region" description="Helical" evidence="3">
    <location>
        <begin position="334"/>
        <end position="353"/>
    </location>
</feature>
<proteinExistence type="inferred from homology"/>
<dbReference type="SUPFAM" id="SSF103473">
    <property type="entry name" value="MFS general substrate transporter"/>
    <property type="match status" value="1"/>
</dbReference>
<evidence type="ECO:0000313" key="5">
    <source>
        <dbReference type="EMBL" id="WPG99138.1"/>
    </source>
</evidence>
<protein>
    <recommendedName>
        <fullName evidence="4">Major facilitator superfamily (MFS) profile domain-containing protein</fullName>
    </recommendedName>
</protein>
<evidence type="ECO:0000313" key="6">
    <source>
        <dbReference type="Proteomes" id="UP001303373"/>
    </source>
</evidence>
<dbReference type="InterPro" id="IPR011701">
    <property type="entry name" value="MFS"/>
</dbReference>
<dbReference type="Pfam" id="PF07690">
    <property type="entry name" value="MFS_1"/>
    <property type="match status" value="1"/>
</dbReference>
<keyword evidence="6" id="KW-1185">Reference proteome</keyword>
<comment type="similarity">
    <text evidence="2">Belongs to the major facilitator superfamily. Monocarboxylate porter (TC 2.A.1.13) family.</text>
</comment>
<feature type="transmembrane region" description="Helical" evidence="3">
    <location>
        <begin position="112"/>
        <end position="129"/>
    </location>
</feature>
<dbReference type="InterPro" id="IPR020846">
    <property type="entry name" value="MFS_dom"/>
</dbReference>
<name>A0AAQ3M0C2_9PEZI</name>
<keyword evidence="3" id="KW-1133">Transmembrane helix</keyword>
<dbReference type="PROSITE" id="PS50850">
    <property type="entry name" value="MFS"/>
    <property type="match status" value="1"/>
</dbReference>
<dbReference type="InterPro" id="IPR036259">
    <property type="entry name" value="MFS_trans_sf"/>
</dbReference>
<gene>
    <name evidence="5" type="ORF">R9X50_00194900</name>
</gene>
<dbReference type="EMBL" id="CP138582">
    <property type="protein sequence ID" value="WPG99138.1"/>
    <property type="molecule type" value="Genomic_DNA"/>
</dbReference>
<dbReference type="PANTHER" id="PTHR11360">
    <property type="entry name" value="MONOCARBOXYLATE TRANSPORTER"/>
    <property type="match status" value="1"/>
</dbReference>
<feature type="transmembrane region" description="Helical" evidence="3">
    <location>
        <begin position="204"/>
        <end position="224"/>
    </location>
</feature>
<feature type="transmembrane region" description="Helical" evidence="3">
    <location>
        <begin position="77"/>
        <end position="100"/>
    </location>
</feature>
<evidence type="ECO:0000256" key="2">
    <source>
        <dbReference type="ARBA" id="ARBA00006727"/>
    </source>
</evidence>
<feature type="transmembrane region" description="Helical" evidence="3">
    <location>
        <begin position="309"/>
        <end position="328"/>
    </location>
</feature>
<dbReference type="GO" id="GO:0016020">
    <property type="term" value="C:membrane"/>
    <property type="evidence" value="ECO:0007669"/>
    <property type="project" value="UniProtKB-SubCell"/>
</dbReference>
<feature type="transmembrane region" description="Helical" evidence="3">
    <location>
        <begin position="38"/>
        <end position="57"/>
    </location>
</feature>
<comment type="subcellular location">
    <subcellularLocation>
        <location evidence="1">Membrane</location>
        <topology evidence="1">Multi-pass membrane protein</topology>
    </subcellularLocation>
</comment>
<dbReference type="Gene3D" id="1.20.1250.20">
    <property type="entry name" value="MFS general substrate transporter like domains"/>
    <property type="match status" value="2"/>
</dbReference>
<feature type="transmembrane region" description="Helical" evidence="3">
    <location>
        <begin position="141"/>
        <end position="159"/>
    </location>
</feature>
<dbReference type="Proteomes" id="UP001303373">
    <property type="component" value="Chromosome 3"/>
</dbReference>